<evidence type="ECO:0000256" key="1">
    <source>
        <dbReference type="SAM" id="MobiDB-lite"/>
    </source>
</evidence>
<feature type="region of interest" description="Disordered" evidence="1">
    <location>
        <begin position="1"/>
        <end position="37"/>
    </location>
</feature>
<comment type="caution">
    <text evidence="3">The sequence shown here is derived from an EMBL/GenBank/DDBJ whole genome shotgun (WGS) entry which is preliminary data.</text>
</comment>
<dbReference type="Pfam" id="PF20204">
    <property type="entry name" value="DUF6566"/>
    <property type="match status" value="1"/>
</dbReference>
<dbReference type="RefSeq" id="WP_184225615.1">
    <property type="nucleotide sequence ID" value="NZ_JACHDE010000002.1"/>
</dbReference>
<gene>
    <name evidence="3" type="ORF">HDG41_001347</name>
</gene>
<evidence type="ECO:0000259" key="2">
    <source>
        <dbReference type="Pfam" id="PF20204"/>
    </source>
</evidence>
<protein>
    <recommendedName>
        <fullName evidence="2">DUF6566 domain-containing protein</fullName>
    </recommendedName>
</protein>
<name>A0A7W8L334_9BURK</name>
<dbReference type="Proteomes" id="UP000592820">
    <property type="component" value="Unassembled WGS sequence"/>
</dbReference>
<sequence>MTPLPPTDHTDHTAGAGIGETGSDMATADGRAMPAARDERGFHHAIHDAHRGALITVTTHRNSRGAWIADVSISRDGRPMEIPANLANVEPVTPEWLTEEEALRAGIEQGHYLIDRTLGEHAATLSASQPRRDDER</sequence>
<reference evidence="3 4" key="1">
    <citation type="submission" date="2020-08" db="EMBL/GenBank/DDBJ databases">
        <title>Genomic Encyclopedia of Type Strains, Phase IV (KMG-V): Genome sequencing to study the core and pangenomes of soil and plant-associated prokaryotes.</title>
        <authorList>
            <person name="Whitman W."/>
        </authorList>
    </citation>
    <scope>NUCLEOTIDE SEQUENCE [LARGE SCALE GENOMIC DNA]</scope>
    <source>
        <strain evidence="3 4">JPY162</strain>
    </source>
</reference>
<organism evidence="3 4">
    <name type="scientific">Paraburkholderia youngii</name>
    <dbReference type="NCBI Taxonomy" id="2782701"/>
    <lineage>
        <taxon>Bacteria</taxon>
        <taxon>Pseudomonadati</taxon>
        <taxon>Pseudomonadota</taxon>
        <taxon>Betaproteobacteria</taxon>
        <taxon>Burkholderiales</taxon>
        <taxon>Burkholderiaceae</taxon>
        <taxon>Paraburkholderia</taxon>
    </lineage>
</organism>
<evidence type="ECO:0000313" key="4">
    <source>
        <dbReference type="Proteomes" id="UP000592820"/>
    </source>
</evidence>
<proteinExistence type="predicted"/>
<accession>A0A7W8L334</accession>
<evidence type="ECO:0000313" key="3">
    <source>
        <dbReference type="EMBL" id="MBB5399308.1"/>
    </source>
</evidence>
<dbReference type="EMBL" id="JACHDE010000002">
    <property type="protein sequence ID" value="MBB5399308.1"/>
    <property type="molecule type" value="Genomic_DNA"/>
</dbReference>
<dbReference type="AlphaFoldDB" id="A0A7W8L334"/>
<dbReference type="InterPro" id="IPR046696">
    <property type="entry name" value="DUF6566"/>
</dbReference>
<feature type="domain" description="DUF6566" evidence="2">
    <location>
        <begin position="48"/>
        <end position="121"/>
    </location>
</feature>